<organism evidence="1 2">
    <name type="scientific">Crossiella cryophila</name>
    <dbReference type="NCBI Taxonomy" id="43355"/>
    <lineage>
        <taxon>Bacteria</taxon>
        <taxon>Bacillati</taxon>
        <taxon>Actinomycetota</taxon>
        <taxon>Actinomycetes</taxon>
        <taxon>Pseudonocardiales</taxon>
        <taxon>Pseudonocardiaceae</taxon>
        <taxon>Crossiella</taxon>
    </lineage>
</organism>
<keyword evidence="2" id="KW-1185">Reference proteome</keyword>
<evidence type="ECO:0000313" key="2">
    <source>
        <dbReference type="Proteomes" id="UP000533598"/>
    </source>
</evidence>
<name>A0A7W7FTC6_9PSEU</name>
<dbReference type="Proteomes" id="UP000533598">
    <property type="component" value="Unassembled WGS sequence"/>
</dbReference>
<dbReference type="EMBL" id="JACHMH010000001">
    <property type="protein sequence ID" value="MBB4677077.1"/>
    <property type="molecule type" value="Genomic_DNA"/>
</dbReference>
<dbReference type="AlphaFoldDB" id="A0A7W7FTC6"/>
<proteinExistence type="predicted"/>
<reference evidence="1 2" key="1">
    <citation type="submission" date="2020-08" db="EMBL/GenBank/DDBJ databases">
        <title>Sequencing the genomes of 1000 actinobacteria strains.</title>
        <authorList>
            <person name="Klenk H.-P."/>
        </authorList>
    </citation>
    <scope>NUCLEOTIDE SEQUENCE [LARGE SCALE GENOMIC DNA]</scope>
    <source>
        <strain evidence="1 2">DSM 44230</strain>
    </source>
</reference>
<sequence>MRTRDLPTYYRTWTAQDDDGGTSTGQLERTPTGELLLRLGCTRQYEFPLTAEDTATLATALRAATAVTLGPLSVAPAPQGVTLTATLPAETWPLHLSPEQCTALAGHLNAITSADTQL</sequence>
<dbReference type="RefSeq" id="WP_185002964.1">
    <property type="nucleotide sequence ID" value="NZ_BAAAUI010000002.1"/>
</dbReference>
<gene>
    <name evidence="1" type="ORF">HNR67_003195</name>
</gene>
<protein>
    <submittedName>
        <fullName evidence="1">Uncharacterized protein</fullName>
    </submittedName>
</protein>
<evidence type="ECO:0000313" key="1">
    <source>
        <dbReference type="EMBL" id="MBB4677077.1"/>
    </source>
</evidence>
<comment type="caution">
    <text evidence="1">The sequence shown here is derived from an EMBL/GenBank/DDBJ whole genome shotgun (WGS) entry which is preliminary data.</text>
</comment>
<accession>A0A7W7FTC6</accession>